<feature type="region of interest" description="Disordered" evidence="5">
    <location>
        <begin position="19"/>
        <end position="43"/>
    </location>
</feature>
<protein>
    <recommendedName>
        <fullName evidence="6">HIT-type domain-containing protein</fullName>
    </recommendedName>
</protein>
<dbReference type="InterPro" id="IPR007529">
    <property type="entry name" value="Znf_HIT"/>
</dbReference>
<evidence type="ECO:0000256" key="5">
    <source>
        <dbReference type="SAM" id="MobiDB-lite"/>
    </source>
</evidence>
<dbReference type="SUPFAM" id="SSF144232">
    <property type="entry name" value="HIT/MYND zinc finger-like"/>
    <property type="match status" value="1"/>
</dbReference>
<dbReference type="AlphaFoldDB" id="A0AAD4BXD2"/>
<accession>A0AAD4BXD2</accession>
<gene>
    <name evidence="7" type="ORF">L210DRAFT_3349734</name>
</gene>
<proteinExistence type="predicted"/>
<keyword evidence="1" id="KW-0479">Metal-binding</keyword>
<reference evidence="7" key="1">
    <citation type="submission" date="2019-10" db="EMBL/GenBank/DDBJ databases">
        <authorList>
            <consortium name="DOE Joint Genome Institute"/>
            <person name="Kuo A."/>
            <person name="Miyauchi S."/>
            <person name="Kiss E."/>
            <person name="Drula E."/>
            <person name="Kohler A."/>
            <person name="Sanchez-Garcia M."/>
            <person name="Andreopoulos B."/>
            <person name="Barry K.W."/>
            <person name="Bonito G."/>
            <person name="Buee M."/>
            <person name="Carver A."/>
            <person name="Chen C."/>
            <person name="Cichocki N."/>
            <person name="Clum A."/>
            <person name="Culley D."/>
            <person name="Crous P.W."/>
            <person name="Fauchery L."/>
            <person name="Girlanda M."/>
            <person name="Hayes R."/>
            <person name="Keri Z."/>
            <person name="LaButti K."/>
            <person name="Lipzen A."/>
            <person name="Lombard V."/>
            <person name="Magnuson J."/>
            <person name="Maillard F."/>
            <person name="Morin E."/>
            <person name="Murat C."/>
            <person name="Nolan M."/>
            <person name="Ohm R."/>
            <person name="Pangilinan J."/>
            <person name="Pereira M."/>
            <person name="Perotto S."/>
            <person name="Peter M."/>
            <person name="Riley R."/>
            <person name="Sitrit Y."/>
            <person name="Stielow B."/>
            <person name="Szollosi G."/>
            <person name="Zifcakova L."/>
            <person name="Stursova M."/>
            <person name="Spatafora J.W."/>
            <person name="Tedersoo L."/>
            <person name="Vaario L.-M."/>
            <person name="Yamada A."/>
            <person name="Yan M."/>
            <person name="Wang P."/>
            <person name="Xu J."/>
            <person name="Bruns T."/>
            <person name="Baldrian P."/>
            <person name="Vilgalys R."/>
            <person name="Henrissat B."/>
            <person name="Grigoriev I.V."/>
            <person name="Hibbett D."/>
            <person name="Nagy L.G."/>
            <person name="Martin F.M."/>
        </authorList>
    </citation>
    <scope>NUCLEOTIDE SEQUENCE</scope>
    <source>
        <strain evidence="7">BED1</strain>
    </source>
</reference>
<dbReference type="GO" id="GO:0008270">
    <property type="term" value="F:zinc ion binding"/>
    <property type="evidence" value="ECO:0007669"/>
    <property type="project" value="UniProtKB-UniRule"/>
</dbReference>
<reference evidence="7" key="2">
    <citation type="journal article" date="2020" name="Nat. Commun.">
        <title>Large-scale genome sequencing of mycorrhizal fungi provides insights into the early evolution of symbiotic traits.</title>
        <authorList>
            <person name="Miyauchi S."/>
            <person name="Kiss E."/>
            <person name="Kuo A."/>
            <person name="Drula E."/>
            <person name="Kohler A."/>
            <person name="Sanchez-Garcia M."/>
            <person name="Morin E."/>
            <person name="Andreopoulos B."/>
            <person name="Barry K.W."/>
            <person name="Bonito G."/>
            <person name="Buee M."/>
            <person name="Carver A."/>
            <person name="Chen C."/>
            <person name="Cichocki N."/>
            <person name="Clum A."/>
            <person name="Culley D."/>
            <person name="Crous P.W."/>
            <person name="Fauchery L."/>
            <person name="Girlanda M."/>
            <person name="Hayes R.D."/>
            <person name="Keri Z."/>
            <person name="LaButti K."/>
            <person name="Lipzen A."/>
            <person name="Lombard V."/>
            <person name="Magnuson J."/>
            <person name="Maillard F."/>
            <person name="Murat C."/>
            <person name="Nolan M."/>
            <person name="Ohm R.A."/>
            <person name="Pangilinan J."/>
            <person name="Pereira M.F."/>
            <person name="Perotto S."/>
            <person name="Peter M."/>
            <person name="Pfister S."/>
            <person name="Riley R."/>
            <person name="Sitrit Y."/>
            <person name="Stielow J.B."/>
            <person name="Szollosi G."/>
            <person name="Zifcakova L."/>
            <person name="Stursova M."/>
            <person name="Spatafora J.W."/>
            <person name="Tedersoo L."/>
            <person name="Vaario L.M."/>
            <person name="Yamada A."/>
            <person name="Yan M."/>
            <person name="Wang P."/>
            <person name="Xu J."/>
            <person name="Bruns T."/>
            <person name="Baldrian P."/>
            <person name="Vilgalys R."/>
            <person name="Dunand C."/>
            <person name="Henrissat B."/>
            <person name="Grigoriev I.V."/>
            <person name="Hibbett D."/>
            <person name="Nagy L.G."/>
            <person name="Martin F.M."/>
        </authorList>
    </citation>
    <scope>NUCLEOTIDE SEQUENCE</scope>
    <source>
        <strain evidence="7">BED1</strain>
    </source>
</reference>
<feature type="non-terminal residue" evidence="7">
    <location>
        <position position="152"/>
    </location>
</feature>
<keyword evidence="2 4" id="KW-0863">Zinc-finger</keyword>
<dbReference type="GO" id="GO:0005634">
    <property type="term" value="C:nucleus"/>
    <property type="evidence" value="ECO:0007669"/>
    <property type="project" value="UniProtKB-ARBA"/>
</dbReference>
<dbReference type="PANTHER" id="PTHR13093">
    <property type="entry name" value="ZINC FINGER HIT DOMAIN CONTAINING PROTEIN 1"/>
    <property type="match status" value="1"/>
</dbReference>
<evidence type="ECO:0000313" key="7">
    <source>
        <dbReference type="EMBL" id="KAF8442416.1"/>
    </source>
</evidence>
<evidence type="ECO:0000259" key="6">
    <source>
        <dbReference type="PROSITE" id="PS51083"/>
    </source>
</evidence>
<dbReference type="InterPro" id="IPR039723">
    <property type="entry name" value="Vps71/ZNHIT1"/>
</dbReference>
<evidence type="ECO:0000256" key="3">
    <source>
        <dbReference type="ARBA" id="ARBA00022833"/>
    </source>
</evidence>
<evidence type="ECO:0000313" key="8">
    <source>
        <dbReference type="Proteomes" id="UP001194468"/>
    </source>
</evidence>
<dbReference type="Pfam" id="PF04438">
    <property type="entry name" value="zf-HIT"/>
    <property type="match status" value="1"/>
</dbReference>
<sequence>DLIAKRAKRHLEELEHTNYAASSLLNEPDSDPEAPSTQKSKFRARQTVISDKRTFPTVSAAKKKKSTMNVRTAILYRKGIAALIDESGIASIGPSQPSYLTASAPAPAVPPRMLCTVCGYKGAYRCKKCGMSYCDLRCGQVHEETRCERRVV</sequence>
<keyword evidence="8" id="KW-1185">Reference proteome</keyword>
<evidence type="ECO:0000256" key="2">
    <source>
        <dbReference type="ARBA" id="ARBA00022771"/>
    </source>
</evidence>
<comment type="caution">
    <text evidence="7">The sequence shown here is derived from an EMBL/GenBank/DDBJ whole genome shotgun (WGS) entry which is preliminary data.</text>
</comment>
<dbReference type="Proteomes" id="UP001194468">
    <property type="component" value="Unassembled WGS sequence"/>
</dbReference>
<organism evidence="7 8">
    <name type="scientific">Boletus edulis BED1</name>
    <dbReference type="NCBI Taxonomy" id="1328754"/>
    <lineage>
        <taxon>Eukaryota</taxon>
        <taxon>Fungi</taxon>
        <taxon>Dikarya</taxon>
        <taxon>Basidiomycota</taxon>
        <taxon>Agaricomycotina</taxon>
        <taxon>Agaricomycetes</taxon>
        <taxon>Agaricomycetidae</taxon>
        <taxon>Boletales</taxon>
        <taxon>Boletineae</taxon>
        <taxon>Boletaceae</taxon>
        <taxon>Boletoideae</taxon>
        <taxon>Boletus</taxon>
    </lineage>
</organism>
<feature type="non-terminal residue" evidence="7">
    <location>
        <position position="1"/>
    </location>
</feature>
<dbReference type="EMBL" id="WHUW01000009">
    <property type="protein sequence ID" value="KAF8442416.1"/>
    <property type="molecule type" value="Genomic_DNA"/>
</dbReference>
<feature type="domain" description="HIT-type" evidence="6">
    <location>
        <begin position="115"/>
        <end position="147"/>
    </location>
</feature>
<dbReference type="CDD" id="cd21437">
    <property type="entry name" value="zf-HIT_ZNHIT1_like"/>
    <property type="match status" value="1"/>
</dbReference>
<evidence type="ECO:0000256" key="1">
    <source>
        <dbReference type="ARBA" id="ARBA00022723"/>
    </source>
</evidence>
<keyword evidence="3" id="KW-0862">Zinc</keyword>
<name>A0AAD4BXD2_BOLED</name>
<dbReference type="PROSITE" id="PS51083">
    <property type="entry name" value="ZF_HIT"/>
    <property type="match status" value="1"/>
</dbReference>
<evidence type="ECO:0000256" key="4">
    <source>
        <dbReference type="PROSITE-ProRule" id="PRU00453"/>
    </source>
</evidence>
<dbReference type="GO" id="GO:0006338">
    <property type="term" value="P:chromatin remodeling"/>
    <property type="evidence" value="ECO:0007669"/>
    <property type="project" value="InterPro"/>
</dbReference>